<dbReference type="GO" id="GO:0008990">
    <property type="term" value="F:rRNA (guanine-N2-)-methyltransferase activity"/>
    <property type="evidence" value="ECO:0007669"/>
    <property type="project" value="InterPro"/>
</dbReference>
<name>A0A7X0RKG4_9BACL</name>
<gene>
    <name evidence="1" type="ORF">H7C19_00450</name>
</gene>
<proteinExistence type="predicted"/>
<keyword evidence="1" id="KW-0808">Transferase</keyword>
<comment type="caution">
    <text evidence="1">The sequence shown here is derived from an EMBL/GenBank/DDBJ whole genome shotgun (WGS) entry which is preliminary data.</text>
</comment>
<dbReference type="PANTHER" id="PTHR36112">
    <property type="entry name" value="RIBOSOMAL RNA SMALL SUBUNIT METHYLTRANSFERASE J"/>
    <property type="match status" value="1"/>
</dbReference>
<dbReference type="PANTHER" id="PTHR36112:SF1">
    <property type="entry name" value="RIBOSOMAL RNA SMALL SUBUNIT METHYLTRANSFERASE J"/>
    <property type="match status" value="1"/>
</dbReference>
<evidence type="ECO:0000313" key="2">
    <source>
        <dbReference type="Proteomes" id="UP000547209"/>
    </source>
</evidence>
<accession>A0A7X0RKG4</accession>
<dbReference type="Gene3D" id="3.40.50.150">
    <property type="entry name" value="Vaccinia Virus protein VP39"/>
    <property type="match status" value="1"/>
</dbReference>
<dbReference type="Pfam" id="PF04445">
    <property type="entry name" value="SAM_MT"/>
    <property type="match status" value="1"/>
</dbReference>
<evidence type="ECO:0000313" key="1">
    <source>
        <dbReference type="EMBL" id="MBB6669149.1"/>
    </source>
</evidence>
<dbReference type="RefSeq" id="WP_185140593.1">
    <property type="nucleotide sequence ID" value="NZ_JACJVP010000001.1"/>
</dbReference>
<sequence>MIVTTMEKPDARVLAYAQRLADELACPLVPRKRETLAGLMRKRADAADGMLVVGRDALRFVSDDGPPLFYHPSMALVRAKRLLDGGADALVAATGAAPGDAVLDCTAGLASDALVLAYAVGAEGRITAVEASRVLHLIVREGLRHYRTEVDAVDEAMRRIRMVRGDHLSVLRGMPDRSVDIVTFDPMFSQPVLTSASIRPLRAIAQDEPLTAEAVTEARRVARKRIVLKEHRDSELFERFGFDRVRSSYSAVDYGVILINDVKS</sequence>
<dbReference type="InterPro" id="IPR007536">
    <property type="entry name" value="16SrRNA_methylTrfase_J"/>
</dbReference>
<keyword evidence="1" id="KW-0489">Methyltransferase</keyword>
<dbReference type="InterPro" id="IPR029063">
    <property type="entry name" value="SAM-dependent_MTases_sf"/>
</dbReference>
<organism evidence="1 2">
    <name type="scientific">Cohnella nanjingensis</name>
    <dbReference type="NCBI Taxonomy" id="1387779"/>
    <lineage>
        <taxon>Bacteria</taxon>
        <taxon>Bacillati</taxon>
        <taxon>Bacillota</taxon>
        <taxon>Bacilli</taxon>
        <taxon>Bacillales</taxon>
        <taxon>Paenibacillaceae</taxon>
        <taxon>Cohnella</taxon>
    </lineage>
</organism>
<dbReference type="SUPFAM" id="SSF53335">
    <property type="entry name" value="S-adenosyl-L-methionine-dependent methyltransferases"/>
    <property type="match status" value="1"/>
</dbReference>
<dbReference type="EMBL" id="JACJVP010000001">
    <property type="protein sequence ID" value="MBB6669149.1"/>
    <property type="molecule type" value="Genomic_DNA"/>
</dbReference>
<keyword evidence="2" id="KW-1185">Reference proteome</keyword>
<reference evidence="1 2" key="1">
    <citation type="submission" date="2020-08" db="EMBL/GenBank/DDBJ databases">
        <title>Cohnella phylogeny.</title>
        <authorList>
            <person name="Dunlap C."/>
        </authorList>
    </citation>
    <scope>NUCLEOTIDE SEQUENCE [LARGE SCALE GENOMIC DNA]</scope>
    <source>
        <strain evidence="1 2">DSM 28246</strain>
    </source>
</reference>
<dbReference type="AlphaFoldDB" id="A0A7X0RKG4"/>
<protein>
    <submittedName>
        <fullName evidence="1">Class I SAM-dependent methyltransferase</fullName>
    </submittedName>
</protein>
<dbReference type="Proteomes" id="UP000547209">
    <property type="component" value="Unassembled WGS sequence"/>
</dbReference>